<sequence length="958" mass="107741">MVGFYIPNSIWVLILVFQVMDFEASGLSWCPFPGPQESKFEQKSERYWEYEEKTQNWREITLPFDLKTCLNRDCRKVGVIEKIEDRGKGLYKTVEDDSFGELDSGLDEREETKRSGKLGLGVNERESAKSSISVERGSESFESSLPMRRRTSLTKLSDTSIWVTGESGSIYERFWNGVQWVIAPHDLPVLAGHAVSVFIVNQTILYLSEDGVLYQLQLNENSQPVWSETQPTFEPAIPNQDTEKSGTIQIKSGAVSHNREMLYLSTICGSLLELRELQPPRWINHGHPPGGDVAGLADTVPDKPDVVFIVSSTGELYEFDKTSKPSWKKHIWSEPLGDETYLLPSRTCASRGLFGAHSLSIFLLSKDGLLVERRLHQRKWKWIVHGAPKGHSLSAIGPIVSNELNTKAYSLFCSTTTGSIQEYQLPKHTGANQGPQSPQGWVNHMHPLHAKCATGIQGLQLQGGRILFPLHDGRLGELHSSGNGGEFSGPTVTNIRRKALSKYEWSIIDVPETEGWNAEYCNNERGPSNCISGVKDIQSEEESNESGIIIPSRRRKGRASLGHLIPSTLGKSLIAATPYQYNFLTSSIRINYRMRTMQADKSFFIVTESGSTFEYLWAENVWLWLSHEYTVSMRGVLGTYNGSLFLVDVNGNLIIRERSSNGLAWINCTAMNKGRQVALGPPWDGTAGIARRITANQALFFVSKNGALVQFVVALRKFTWKNCRSPYETKIASIVDQEGLRSNIVFVIGNNGRLYQYNLVTELWHEHDQPRHLILSKLPGTVIRPSLSSLRGSLFMRSEDGGLIEYSWNAVDGPSFEDNQLFVIGSDGQVYRRYMVERKWKWKSYGYPSPERIDAAAQTRESAQDGEEGGKMSQECSTEDPPNFERDAYSSYGFNRLCNEKVAAVRPIPFSDDSVVFELQDGRLAELRRVKDTKWDWYRTISTPTSQCGASYWTASAS</sequence>
<feature type="signal peptide" evidence="2">
    <location>
        <begin position="1"/>
        <end position="26"/>
    </location>
</feature>
<feature type="region of interest" description="Disordered" evidence="1">
    <location>
        <begin position="855"/>
        <end position="883"/>
    </location>
</feature>
<gene>
    <name evidence="3" type="ORF">AMTR_s00101p00026570</name>
</gene>
<reference evidence="4" key="1">
    <citation type="journal article" date="2013" name="Science">
        <title>The Amborella genome and the evolution of flowering plants.</title>
        <authorList>
            <consortium name="Amborella Genome Project"/>
        </authorList>
    </citation>
    <scope>NUCLEOTIDE SEQUENCE [LARGE SCALE GENOMIC DNA]</scope>
</reference>
<evidence type="ECO:0000313" key="4">
    <source>
        <dbReference type="Proteomes" id="UP000017836"/>
    </source>
</evidence>
<protein>
    <recommendedName>
        <fullName evidence="5">Bulb-type lectin domain-containing protein</fullName>
    </recommendedName>
</protein>
<dbReference type="Gramene" id="ERM99002">
    <property type="protein sequence ID" value="ERM99002"/>
    <property type="gene ID" value="AMTR_s00101p00026570"/>
</dbReference>
<dbReference type="AlphaFoldDB" id="W1NTW9"/>
<dbReference type="Proteomes" id="UP000017836">
    <property type="component" value="Unassembled WGS sequence"/>
</dbReference>
<dbReference type="Gene3D" id="2.120.10.70">
    <property type="entry name" value="Fucose-specific lectin"/>
    <property type="match status" value="1"/>
</dbReference>
<dbReference type="OMA" id="LQWVIAP"/>
<evidence type="ECO:0008006" key="5">
    <source>
        <dbReference type="Google" id="ProtNLM"/>
    </source>
</evidence>
<feature type="chain" id="PRO_5004807466" description="Bulb-type lectin domain-containing protein" evidence="2">
    <location>
        <begin position="27"/>
        <end position="958"/>
    </location>
</feature>
<evidence type="ECO:0000256" key="2">
    <source>
        <dbReference type="SAM" id="SignalP"/>
    </source>
</evidence>
<proteinExistence type="predicted"/>
<dbReference type="HOGENOM" id="CLU_015005_0_0_1"/>
<evidence type="ECO:0000313" key="3">
    <source>
        <dbReference type="EMBL" id="ERM99002.1"/>
    </source>
</evidence>
<dbReference type="eggNOG" id="ENOG502QV0H">
    <property type="taxonomic scope" value="Eukaryota"/>
</dbReference>
<accession>W1NTW9</accession>
<name>W1NTW9_AMBTC</name>
<evidence type="ECO:0000256" key="1">
    <source>
        <dbReference type="SAM" id="MobiDB-lite"/>
    </source>
</evidence>
<keyword evidence="4" id="KW-1185">Reference proteome</keyword>
<organism evidence="3 4">
    <name type="scientific">Amborella trichopoda</name>
    <dbReference type="NCBI Taxonomy" id="13333"/>
    <lineage>
        <taxon>Eukaryota</taxon>
        <taxon>Viridiplantae</taxon>
        <taxon>Streptophyta</taxon>
        <taxon>Embryophyta</taxon>
        <taxon>Tracheophyta</taxon>
        <taxon>Spermatophyta</taxon>
        <taxon>Magnoliopsida</taxon>
        <taxon>Amborellales</taxon>
        <taxon>Amborellaceae</taxon>
        <taxon>Amborella</taxon>
    </lineage>
</organism>
<dbReference type="SUPFAM" id="SSF89372">
    <property type="entry name" value="Fucose-specific lectin"/>
    <property type="match status" value="2"/>
</dbReference>
<dbReference type="EMBL" id="KI395058">
    <property type="protein sequence ID" value="ERM99002.1"/>
    <property type="molecule type" value="Genomic_DNA"/>
</dbReference>
<dbReference type="PANTHER" id="PTHR36893">
    <property type="entry name" value="OS01G0275950 PROTEIN"/>
    <property type="match status" value="1"/>
</dbReference>
<dbReference type="PANTHER" id="PTHR36893:SF1">
    <property type="entry name" value="BULB-TYPE LECTIN DOMAIN-CONTAINING PROTEIN"/>
    <property type="match status" value="1"/>
</dbReference>
<keyword evidence="2" id="KW-0732">Signal</keyword>